<keyword evidence="11" id="KW-1185">Reference proteome</keyword>
<dbReference type="PANTHER" id="PTHR30477:SF3">
    <property type="entry name" value="METAL TRANSPORT SYSTEM MEMBRANE PROTEIN CT_069-RELATED"/>
    <property type="match status" value="1"/>
</dbReference>
<feature type="transmembrane region" description="Helical" evidence="9">
    <location>
        <begin position="46"/>
        <end position="65"/>
    </location>
</feature>
<feature type="transmembrane region" description="Helical" evidence="9">
    <location>
        <begin position="264"/>
        <end position="282"/>
    </location>
</feature>
<feature type="transmembrane region" description="Helical" evidence="9">
    <location>
        <begin position="233"/>
        <end position="258"/>
    </location>
</feature>
<evidence type="ECO:0000256" key="5">
    <source>
        <dbReference type="ARBA" id="ARBA00022692"/>
    </source>
</evidence>
<accession>A0A2T4JRG8</accession>
<feature type="transmembrane region" description="Helical" evidence="9">
    <location>
        <begin position="71"/>
        <end position="93"/>
    </location>
</feature>
<evidence type="ECO:0000256" key="8">
    <source>
        <dbReference type="RuleBase" id="RU003943"/>
    </source>
</evidence>
<keyword evidence="6 9" id="KW-1133">Transmembrane helix</keyword>
<evidence type="ECO:0000256" key="6">
    <source>
        <dbReference type="ARBA" id="ARBA00022989"/>
    </source>
</evidence>
<dbReference type="GO" id="GO:0055085">
    <property type="term" value="P:transmembrane transport"/>
    <property type="evidence" value="ECO:0007669"/>
    <property type="project" value="InterPro"/>
</dbReference>
<reference evidence="10 11" key="1">
    <citation type="submission" date="2018-03" db="EMBL/GenBank/DDBJ databases">
        <title>Cereibacter changlensis.</title>
        <authorList>
            <person name="Meyer T.E."/>
            <person name="Miller S."/>
            <person name="Lodha T."/>
            <person name="Gandham S."/>
            <person name="Chintalapati S."/>
            <person name="Chintalapati V.R."/>
        </authorList>
    </citation>
    <scope>NUCLEOTIDE SEQUENCE [LARGE SCALE GENOMIC DNA]</scope>
    <source>
        <strain evidence="10 11">JA139</strain>
    </source>
</reference>
<keyword evidence="5 8" id="KW-0812">Transmembrane</keyword>
<evidence type="ECO:0000313" key="10">
    <source>
        <dbReference type="EMBL" id="PTE20505.1"/>
    </source>
</evidence>
<evidence type="ECO:0000256" key="1">
    <source>
        <dbReference type="ARBA" id="ARBA00004651"/>
    </source>
</evidence>
<evidence type="ECO:0000256" key="3">
    <source>
        <dbReference type="ARBA" id="ARBA00022448"/>
    </source>
</evidence>
<dbReference type="RefSeq" id="WP_107665082.1">
    <property type="nucleotide sequence ID" value="NZ_PZKG01000101.1"/>
</dbReference>
<dbReference type="OrthoDB" id="9804300at2"/>
<evidence type="ECO:0000256" key="9">
    <source>
        <dbReference type="SAM" id="Phobius"/>
    </source>
</evidence>
<sequence>MMLEALLLRAGPNATLVTLAALTLGFAAGVVGAFLFLRKRALVSDAIAHATLPGVGLAFLAMVALGGDGRLLAGLLLGAGLSALLGLGALQLLTRHTRLPEDAAIGAVLSVFYGLGIVILTLIQGLNTGHQAGLESFLLGSTAGMLRADALLIAGGGAVALALVGLMRRPLTMVAFDPGYATVMGLRPRLYDLALMVLTLGVVLIGLRVVGLILIVALLITPAVAARMWTDRVGVMALVAGAIGGAAGYLGAAVSAAVPGVPTGPVIVVLAFAGFVLSALFAPRRGLVVRLLQTRALRRRMRAA</sequence>
<dbReference type="AlphaFoldDB" id="A0A2T4JRG8"/>
<feature type="transmembrane region" description="Helical" evidence="9">
    <location>
        <begin position="16"/>
        <end position="37"/>
    </location>
</feature>
<comment type="subcellular location">
    <subcellularLocation>
        <location evidence="1 8">Cell membrane</location>
        <topology evidence="1 8">Multi-pass membrane protein</topology>
    </subcellularLocation>
</comment>
<keyword evidence="3 8" id="KW-0813">Transport</keyword>
<name>A0A2T4JRG8_9RHOB</name>
<organism evidence="10 11">
    <name type="scientific">Cereibacter changlensis JA139</name>
    <dbReference type="NCBI Taxonomy" id="1188249"/>
    <lineage>
        <taxon>Bacteria</taxon>
        <taxon>Pseudomonadati</taxon>
        <taxon>Pseudomonadota</taxon>
        <taxon>Alphaproteobacteria</taxon>
        <taxon>Rhodobacterales</taxon>
        <taxon>Paracoccaceae</taxon>
        <taxon>Cereibacter</taxon>
    </lineage>
</organism>
<evidence type="ECO:0000256" key="2">
    <source>
        <dbReference type="ARBA" id="ARBA00008034"/>
    </source>
</evidence>
<comment type="caution">
    <text evidence="10">The sequence shown here is derived from an EMBL/GenBank/DDBJ whole genome shotgun (WGS) entry which is preliminary data.</text>
</comment>
<dbReference type="GO" id="GO:0043190">
    <property type="term" value="C:ATP-binding cassette (ABC) transporter complex"/>
    <property type="evidence" value="ECO:0007669"/>
    <property type="project" value="InterPro"/>
</dbReference>
<dbReference type="InterPro" id="IPR037294">
    <property type="entry name" value="ABC_BtuC-like"/>
</dbReference>
<dbReference type="InterPro" id="IPR001626">
    <property type="entry name" value="ABC_TroCD"/>
</dbReference>
<dbReference type="Proteomes" id="UP000241010">
    <property type="component" value="Unassembled WGS sequence"/>
</dbReference>
<feature type="transmembrane region" description="Helical" evidence="9">
    <location>
        <begin position="146"/>
        <end position="164"/>
    </location>
</feature>
<dbReference type="Pfam" id="PF00950">
    <property type="entry name" value="ABC-3"/>
    <property type="match status" value="1"/>
</dbReference>
<feature type="transmembrane region" description="Helical" evidence="9">
    <location>
        <begin position="105"/>
        <end position="126"/>
    </location>
</feature>
<evidence type="ECO:0000256" key="4">
    <source>
        <dbReference type="ARBA" id="ARBA00022475"/>
    </source>
</evidence>
<comment type="similarity">
    <text evidence="2 8">Belongs to the ABC-3 integral membrane protein family.</text>
</comment>
<keyword evidence="7 9" id="KW-0472">Membrane</keyword>
<dbReference type="Gene3D" id="1.10.3470.10">
    <property type="entry name" value="ABC transporter involved in vitamin B12 uptake, BtuC"/>
    <property type="match status" value="1"/>
</dbReference>
<keyword evidence="4" id="KW-1003">Cell membrane</keyword>
<evidence type="ECO:0000313" key="11">
    <source>
        <dbReference type="Proteomes" id="UP000241010"/>
    </source>
</evidence>
<proteinExistence type="inferred from homology"/>
<dbReference type="SUPFAM" id="SSF81345">
    <property type="entry name" value="ABC transporter involved in vitamin B12 uptake, BtuC"/>
    <property type="match status" value="1"/>
</dbReference>
<dbReference type="PANTHER" id="PTHR30477">
    <property type="entry name" value="ABC-TRANSPORTER METAL-BINDING PROTEIN"/>
    <property type="match status" value="1"/>
</dbReference>
<dbReference type="GO" id="GO:0010043">
    <property type="term" value="P:response to zinc ion"/>
    <property type="evidence" value="ECO:0007669"/>
    <property type="project" value="TreeGrafter"/>
</dbReference>
<dbReference type="EMBL" id="PZKG01000101">
    <property type="protein sequence ID" value="PTE20505.1"/>
    <property type="molecule type" value="Genomic_DNA"/>
</dbReference>
<gene>
    <name evidence="10" type="ORF">C5F48_17130</name>
</gene>
<evidence type="ECO:0000256" key="7">
    <source>
        <dbReference type="ARBA" id="ARBA00023136"/>
    </source>
</evidence>
<protein>
    <submittedName>
        <fullName evidence="10">Zinc ABC transporter permease</fullName>
    </submittedName>
</protein>
<feature type="transmembrane region" description="Helical" evidence="9">
    <location>
        <begin position="193"/>
        <end position="221"/>
    </location>
</feature>